<reference evidence="4" key="1">
    <citation type="submission" date="2022-11" db="UniProtKB">
        <authorList>
            <consortium name="WormBaseParasite"/>
        </authorList>
    </citation>
    <scope>IDENTIFICATION</scope>
</reference>
<evidence type="ECO:0000256" key="2">
    <source>
        <dbReference type="SAM" id="Coils"/>
    </source>
</evidence>
<sequence length="836" mass="95797">MSEKSRKRLADREIDVESMKYMGSGELLLTNDDYLNLRVVCPSQAKPNFCKGDKNFMAEVDRCRRNKFEEFKSRKLDLKLFGYSYIPLKTVNTVEAACQTDFEDVNEKKLISTTKKLKAVRNALHNLKRKFERNDKKFSDFRDKMEEKQEEVIDECEEILDELVEHVDILKEGQLNDCEYIKDLQAKIRELESQQLLNKNPPKLRDYNVSSENCSNVIQACFTLAGATANSLPSPSTVLRSVFLTKVLINEQLKEILTSASASTIGSDETTKHAQKLQAYIYRTFNGTEIQDYCLGILQVLNKSAAVSFDTLKKLVEDLGADFTGENKLWNDFLLSIKNTISDQASTQLKFNHLLQEAKRRIMELQSGWDSFTDSEKADLCQIRSFFCQLHILSNCCQVVRSALLLQEHDIRNDLNIVDPTVIQLIKECASYFGERASALHMIYPKWKAYCIEHKIQHYRIPDLKGHRFNIIFTIANSIFYLKDHLINFINFMSTTNDKLDHVKAFLEDPLVLNQLHILAMLDVAVVGPLWRLIENTEAFNDIGKHAASLLVYLKRVKNEPLALFSGELPFSNFSKSEATSERSQNHLNFILEKSPNNPQLASEAVELVVDELIKYFEKQFGDFLSGGKHANVNETDVATVPRSNRKCESVFGLLDWTYHHAPNMRLACREIRVLAAVNKTFEWLDSKSEEERHALLQKAVELAPIEEAKASLNAKNFQEAFWKHLEQERAADIITSIARTKKEKDAYEAVVSLGGVWKSVEEMNVALSDKPERVQRKAIEINLKYHKFCLKSKPDNLKRFTVSFNSKPKPLQELVSNVSYLISIASTFEYTLALN</sequence>
<dbReference type="Proteomes" id="UP000887577">
    <property type="component" value="Unplaced"/>
</dbReference>
<feature type="coiled-coil region" evidence="2">
    <location>
        <begin position="110"/>
        <end position="166"/>
    </location>
</feature>
<dbReference type="GO" id="GO:0000175">
    <property type="term" value="F:3'-5'-RNA exonuclease activity"/>
    <property type="evidence" value="ECO:0007669"/>
    <property type="project" value="InterPro"/>
</dbReference>
<organism evidence="3 4">
    <name type="scientific">Panagrolaimus superbus</name>
    <dbReference type="NCBI Taxonomy" id="310955"/>
    <lineage>
        <taxon>Eukaryota</taxon>
        <taxon>Metazoa</taxon>
        <taxon>Ecdysozoa</taxon>
        <taxon>Nematoda</taxon>
        <taxon>Chromadorea</taxon>
        <taxon>Rhabditida</taxon>
        <taxon>Tylenchina</taxon>
        <taxon>Panagrolaimomorpha</taxon>
        <taxon>Panagrolaimoidea</taxon>
        <taxon>Panagrolaimidae</taxon>
        <taxon>Panagrolaimus</taxon>
    </lineage>
</organism>
<evidence type="ECO:0000313" key="4">
    <source>
        <dbReference type="WBParaSite" id="PSU_v2.g8017.t1"/>
    </source>
</evidence>
<dbReference type="PANTHER" id="PTHR11046">
    <property type="entry name" value="OLIGORIBONUCLEASE, MITOCHONDRIAL"/>
    <property type="match status" value="1"/>
</dbReference>
<dbReference type="PANTHER" id="PTHR11046:SF27">
    <property type="entry name" value="PROTEIN CBG26503"/>
    <property type="match status" value="1"/>
</dbReference>
<keyword evidence="2" id="KW-0175">Coiled coil</keyword>
<dbReference type="AlphaFoldDB" id="A0A914Z5Q2"/>
<protein>
    <submittedName>
        <fullName evidence="4">Uncharacterized protein</fullName>
    </submittedName>
</protein>
<keyword evidence="1" id="KW-0540">Nuclease</keyword>
<accession>A0A914Z5Q2</accession>
<dbReference type="WBParaSite" id="PSU_v2.g8017.t1">
    <property type="protein sequence ID" value="PSU_v2.g8017.t1"/>
    <property type="gene ID" value="PSU_v2.g8017"/>
</dbReference>
<keyword evidence="1" id="KW-0378">Hydrolase</keyword>
<name>A0A914Z5Q2_9BILA</name>
<evidence type="ECO:0000256" key="1">
    <source>
        <dbReference type="ARBA" id="ARBA00022722"/>
    </source>
</evidence>
<dbReference type="InterPro" id="IPR022894">
    <property type="entry name" value="Oligoribonuclease"/>
</dbReference>
<proteinExistence type="predicted"/>
<evidence type="ECO:0000313" key="3">
    <source>
        <dbReference type="Proteomes" id="UP000887577"/>
    </source>
</evidence>
<keyword evidence="3" id="KW-1185">Reference proteome</keyword>